<evidence type="ECO:0000256" key="1">
    <source>
        <dbReference type="ARBA" id="ARBA00023125"/>
    </source>
</evidence>
<feature type="domain" description="HTH luxR-type" evidence="3">
    <location>
        <begin position="153"/>
        <end position="218"/>
    </location>
</feature>
<dbReference type="Gene3D" id="3.40.50.2300">
    <property type="match status" value="1"/>
</dbReference>
<dbReference type="RefSeq" id="WP_164486389.1">
    <property type="nucleotide sequence ID" value="NZ_CP027754.1"/>
</dbReference>
<dbReference type="GO" id="GO:0003677">
    <property type="term" value="F:DNA binding"/>
    <property type="evidence" value="ECO:0007669"/>
    <property type="project" value="UniProtKB-KW"/>
</dbReference>
<dbReference type="InterPro" id="IPR011006">
    <property type="entry name" value="CheY-like_superfamily"/>
</dbReference>
<protein>
    <submittedName>
        <fullName evidence="5">Capsular synthesis regulator component B</fullName>
    </submittedName>
</protein>
<name>A0A3G7UC35_9PSED</name>
<dbReference type="GO" id="GO:0000160">
    <property type="term" value="P:phosphorelay signal transduction system"/>
    <property type="evidence" value="ECO:0007669"/>
    <property type="project" value="InterPro"/>
</dbReference>
<dbReference type="Pfam" id="PF00196">
    <property type="entry name" value="GerE"/>
    <property type="match status" value="1"/>
</dbReference>
<dbReference type="SUPFAM" id="SSF52172">
    <property type="entry name" value="CheY-like"/>
    <property type="match status" value="1"/>
</dbReference>
<dbReference type="PROSITE" id="PS50110">
    <property type="entry name" value="RESPONSE_REGULATORY"/>
    <property type="match status" value="1"/>
</dbReference>
<evidence type="ECO:0000259" key="3">
    <source>
        <dbReference type="PROSITE" id="PS50043"/>
    </source>
</evidence>
<evidence type="ECO:0000256" key="2">
    <source>
        <dbReference type="PROSITE-ProRule" id="PRU00169"/>
    </source>
</evidence>
<accession>A0A3G7UC35</accession>
<dbReference type="PROSITE" id="PS00622">
    <property type="entry name" value="HTH_LUXR_1"/>
    <property type="match status" value="1"/>
</dbReference>
<keyword evidence="1" id="KW-0238">DNA-binding</keyword>
<dbReference type="CDD" id="cd06170">
    <property type="entry name" value="LuxR_C_like"/>
    <property type="match status" value="1"/>
</dbReference>
<dbReference type="SUPFAM" id="SSF46894">
    <property type="entry name" value="C-terminal effector domain of the bipartite response regulators"/>
    <property type="match status" value="1"/>
</dbReference>
<dbReference type="Proteomes" id="UP000268696">
    <property type="component" value="Chromosome"/>
</dbReference>
<dbReference type="InterPro" id="IPR001789">
    <property type="entry name" value="Sig_transdc_resp-reg_receiver"/>
</dbReference>
<organism evidence="5 6">
    <name type="scientific">Pseudomonas synxantha</name>
    <dbReference type="NCBI Taxonomy" id="47883"/>
    <lineage>
        <taxon>Bacteria</taxon>
        <taxon>Pseudomonadati</taxon>
        <taxon>Pseudomonadota</taxon>
        <taxon>Gammaproteobacteria</taxon>
        <taxon>Pseudomonadales</taxon>
        <taxon>Pseudomonadaceae</taxon>
        <taxon>Pseudomonas</taxon>
    </lineage>
</organism>
<dbReference type="InterPro" id="IPR000792">
    <property type="entry name" value="Tscrpt_reg_LuxR_C"/>
</dbReference>
<dbReference type="SMART" id="SM00421">
    <property type="entry name" value="HTH_LUXR"/>
    <property type="match status" value="1"/>
</dbReference>
<gene>
    <name evidence="5" type="ORF">C4K03_4695</name>
</gene>
<dbReference type="InterPro" id="IPR039420">
    <property type="entry name" value="WalR-like"/>
</dbReference>
<keyword evidence="2" id="KW-0597">Phosphoprotein</keyword>
<evidence type="ECO:0000313" key="6">
    <source>
        <dbReference type="Proteomes" id="UP000268696"/>
    </source>
</evidence>
<dbReference type="EMBL" id="CP027754">
    <property type="protein sequence ID" value="AZE56833.1"/>
    <property type="molecule type" value="Genomic_DNA"/>
</dbReference>
<dbReference type="AlphaFoldDB" id="A0A3G7UC35"/>
<evidence type="ECO:0000259" key="4">
    <source>
        <dbReference type="PROSITE" id="PS50110"/>
    </source>
</evidence>
<dbReference type="Pfam" id="PF00072">
    <property type="entry name" value="Response_reg"/>
    <property type="match status" value="1"/>
</dbReference>
<sequence length="219" mass="23799">MSSLIRIGVLDEQEVVHFGLRACFSALPDMVVTGGYFRAESALHAIERGGIDLLLMDPVLRYQGSLDFIRNLHLHYSKLRILMFLTDPSATAASMLLDAGAHGVVSKRQSLADCIQAIRMLAAGQQYCSPDMEGGGASIPSPALTNAHEAEAMLLSLPGLSVREREVLRLCIDGLTVTCIAARFGRSSKTVSTQKQAAYRKLGLKSDMDLFRRLARYGG</sequence>
<dbReference type="PANTHER" id="PTHR43214:SF17">
    <property type="entry name" value="TRANSCRIPTIONAL REGULATORY PROTEIN RCSB"/>
    <property type="match status" value="1"/>
</dbReference>
<evidence type="ECO:0000313" key="5">
    <source>
        <dbReference type="EMBL" id="AZE56833.1"/>
    </source>
</evidence>
<dbReference type="PRINTS" id="PR00038">
    <property type="entry name" value="HTHLUXR"/>
</dbReference>
<proteinExistence type="predicted"/>
<feature type="modified residue" description="4-aspartylphosphate" evidence="2">
    <location>
        <position position="57"/>
    </location>
</feature>
<dbReference type="PANTHER" id="PTHR43214">
    <property type="entry name" value="TWO-COMPONENT RESPONSE REGULATOR"/>
    <property type="match status" value="1"/>
</dbReference>
<dbReference type="GO" id="GO:0006355">
    <property type="term" value="P:regulation of DNA-templated transcription"/>
    <property type="evidence" value="ECO:0007669"/>
    <property type="project" value="InterPro"/>
</dbReference>
<dbReference type="InterPro" id="IPR016032">
    <property type="entry name" value="Sig_transdc_resp-reg_C-effctor"/>
</dbReference>
<dbReference type="PROSITE" id="PS50043">
    <property type="entry name" value="HTH_LUXR_2"/>
    <property type="match status" value="1"/>
</dbReference>
<reference evidence="5 6" key="1">
    <citation type="submission" date="2018-03" db="EMBL/GenBank/DDBJ databases">
        <title>Diversity of phytobeneficial traits revealed by whole-genome analysis of worldwide-isolated phenazine-producing Pseudomonas spp.</title>
        <authorList>
            <person name="Biessy A."/>
            <person name="Novinscak A."/>
            <person name="Blom J."/>
            <person name="Leger G."/>
            <person name="Thomashow L.S."/>
            <person name="Cazorla F.M."/>
            <person name="Josic D."/>
            <person name="Filion M."/>
        </authorList>
    </citation>
    <scope>NUCLEOTIDE SEQUENCE [LARGE SCALE GENOMIC DNA]</scope>
    <source>
        <strain evidence="5 6">30B</strain>
    </source>
</reference>
<feature type="domain" description="Response regulatory" evidence="4">
    <location>
        <begin position="6"/>
        <end position="122"/>
    </location>
</feature>